<dbReference type="GO" id="GO:0016491">
    <property type="term" value="F:oxidoreductase activity"/>
    <property type="evidence" value="ECO:0007669"/>
    <property type="project" value="UniProtKB-KW"/>
</dbReference>
<feature type="domain" description="NADPH-dependent FMN reductase-like" evidence="5">
    <location>
        <begin position="4"/>
        <end position="139"/>
    </location>
</feature>
<dbReference type="InterPro" id="IPR005025">
    <property type="entry name" value="FMN_Rdtase-like_dom"/>
</dbReference>
<proteinExistence type="inferred from homology"/>
<gene>
    <name evidence="6" type="ORF">K1W69_10465</name>
</gene>
<comment type="caution">
    <text evidence="6">The sequence shown here is derived from an EMBL/GenBank/DDBJ whole genome shotgun (WGS) entry which is preliminary data.</text>
</comment>
<sequence>MTLRLSIVVGNPKPKSRTLQVATALAGKLFGSLSKDADVIDLADYRDVILEWPNEKMDAVNARVADSTVVIFASPTYKATYTGLLKVFLDRYPSNGLSGVVAIPLLTGANDTHAMGPTVNLSPLLVELGALVPGRGFYFVIDQMDRLDEIVQAAADQYAANIGDLTAIAGSLRDNGDPGARKGFSA</sequence>
<dbReference type="InterPro" id="IPR029039">
    <property type="entry name" value="Flavoprotein-like_sf"/>
</dbReference>
<dbReference type="Gene3D" id="3.40.50.360">
    <property type="match status" value="1"/>
</dbReference>
<keyword evidence="3" id="KW-0288">FMN</keyword>
<protein>
    <submittedName>
        <fullName evidence="6">NAD(P)H-dependent oxidoreductase</fullName>
    </submittedName>
</protein>
<comment type="similarity">
    <text evidence="1">Belongs to the SsuE family.</text>
</comment>
<name>A0AAE2ZJC3_9HYPH</name>
<keyword evidence="7" id="KW-1185">Reference proteome</keyword>
<dbReference type="SUPFAM" id="SSF52218">
    <property type="entry name" value="Flavoproteins"/>
    <property type="match status" value="1"/>
</dbReference>
<organism evidence="6 7">
    <name type="scientific">Flavimaribacter sediminis</name>
    <dbReference type="NCBI Taxonomy" id="2865987"/>
    <lineage>
        <taxon>Bacteria</taxon>
        <taxon>Pseudomonadati</taxon>
        <taxon>Pseudomonadota</taxon>
        <taxon>Alphaproteobacteria</taxon>
        <taxon>Hyphomicrobiales</taxon>
        <taxon>Rhizobiaceae</taxon>
        <taxon>Flavimaribacter</taxon>
    </lineage>
</organism>
<accession>A0AAE2ZJC3</accession>
<dbReference type="Pfam" id="PF03358">
    <property type="entry name" value="FMN_red"/>
    <property type="match status" value="1"/>
</dbReference>
<evidence type="ECO:0000256" key="4">
    <source>
        <dbReference type="ARBA" id="ARBA00023002"/>
    </source>
</evidence>
<keyword evidence="4" id="KW-0560">Oxidoreductase</keyword>
<keyword evidence="2" id="KW-0285">Flavoprotein</keyword>
<evidence type="ECO:0000313" key="7">
    <source>
        <dbReference type="Proteomes" id="UP001196509"/>
    </source>
</evidence>
<dbReference type="PANTHER" id="PTHR43408:SF1">
    <property type="entry name" value="FMN REDUCTASE (NADPH)"/>
    <property type="match status" value="1"/>
</dbReference>
<evidence type="ECO:0000256" key="1">
    <source>
        <dbReference type="ARBA" id="ARBA00005990"/>
    </source>
</evidence>
<evidence type="ECO:0000313" key="6">
    <source>
        <dbReference type="EMBL" id="MBW8637608.1"/>
    </source>
</evidence>
<dbReference type="EMBL" id="JAICBX010000002">
    <property type="protein sequence ID" value="MBW8637608.1"/>
    <property type="molecule type" value="Genomic_DNA"/>
</dbReference>
<dbReference type="InterPro" id="IPR051814">
    <property type="entry name" value="NAD(P)H-dep_FMN_reductase"/>
</dbReference>
<reference evidence="6" key="1">
    <citation type="submission" date="2021-08" db="EMBL/GenBank/DDBJ databases">
        <title>Hoeflea bacterium WL0058 sp. nov., isolated from the sediment.</title>
        <authorList>
            <person name="Wang L."/>
            <person name="Zhang D."/>
        </authorList>
    </citation>
    <scope>NUCLEOTIDE SEQUENCE</scope>
    <source>
        <strain evidence="6">WL0058</strain>
    </source>
</reference>
<dbReference type="Proteomes" id="UP001196509">
    <property type="component" value="Unassembled WGS sequence"/>
</dbReference>
<evidence type="ECO:0000256" key="2">
    <source>
        <dbReference type="ARBA" id="ARBA00022630"/>
    </source>
</evidence>
<dbReference type="AlphaFoldDB" id="A0AAE2ZJC3"/>
<evidence type="ECO:0000259" key="5">
    <source>
        <dbReference type="Pfam" id="PF03358"/>
    </source>
</evidence>
<evidence type="ECO:0000256" key="3">
    <source>
        <dbReference type="ARBA" id="ARBA00022643"/>
    </source>
</evidence>
<dbReference type="RefSeq" id="WP_220228296.1">
    <property type="nucleotide sequence ID" value="NZ_JAICBX010000002.1"/>
</dbReference>
<dbReference type="PANTHER" id="PTHR43408">
    <property type="entry name" value="FMN REDUCTASE (NADPH)"/>
    <property type="match status" value="1"/>
</dbReference>